<dbReference type="Proteomes" id="UP000309997">
    <property type="component" value="Unassembled WGS sequence"/>
</dbReference>
<gene>
    <name evidence="1" type="ORF">D5086_026728</name>
</gene>
<evidence type="ECO:0000313" key="2">
    <source>
        <dbReference type="Proteomes" id="UP000309997"/>
    </source>
</evidence>
<reference evidence="1 2" key="1">
    <citation type="journal article" date="2024" name="Plant Biotechnol. J.">
        <title>Genome and CRISPR/Cas9 system of a widespread forest tree (Populus alba) in the world.</title>
        <authorList>
            <person name="Liu Y.J."/>
            <person name="Jiang P.F."/>
            <person name="Han X.M."/>
            <person name="Li X.Y."/>
            <person name="Wang H.M."/>
            <person name="Wang Y.J."/>
            <person name="Wang X.X."/>
            <person name="Zeng Q.Y."/>
        </authorList>
    </citation>
    <scope>NUCLEOTIDE SEQUENCE [LARGE SCALE GENOMIC DNA]</scope>
    <source>
        <strain evidence="2">cv. PAL-ZL1</strain>
    </source>
</reference>
<sequence length="457" mass="50731">MASTVSFWSCIFLLSLIVVLSAGEDESKEYVLTLDHSNFNETVSKHDFIVVEFYAPWCGHCKKLAPEYEKAASILSSNDPQVVLAKVDANEDANKEIASQYDVKGFPTIVILRKGGKSVQEYKGPREADGIVEYLKKQSGPASAELKSADDATGFIGDKKVVIVGVFPKFSGEEFENFLAVAEKLRSDYEFGHTLDAKYLPRGESSVSGPLVRLFKPFDELFVDSKDFNVDAFEKFVEESSIPIVTLFNKDPSNHPFVVKYFDSPLAKAMLFMNFSSENGDSIRTKYQEVAGQHKGDGLVFLLGDVEASQGALQYFGLKEDQVPLIVIQTTDGQKYLKANLVSDEIAPWLKEYKEGKVPPFKKSEPIPEANDEPVKVVVADSLDELVTKSEKNVFLEFYAPWCGHCQKLAPILEEVAISYQSDADVVIAKLVSSVHLLSEEVMRVISLNVLLGRNCK</sequence>
<keyword evidence="2" id="KW-1185">Reference proteome</keyword>
<protein>
    <submittedName>
        <fullName evidence="1">Uncharacterized protein</fullName>
    </submittedName>
</protein>
<name>A0ACC4B350_POPAL</name>
<comment type="caution">
    <text evidence="1">The sequence shown here is derived from an EMBL/GenBank/DDBJ whole genome shotgun (WGS) entry which is preliminary data.</text>
</comment>
<organism evidence="1 2">
    <name type="scientific">Populus alba</name>
    <name type="common">White poplar</name>
    <dbReference type="NCBI Taxonomy" id="43335"/>
    <lineage>
        <taxon>Eukaryota</taxon>
        <taxon>Viridiplantae</taxon>
        <taxon>Streptophyta</taxon>
        <taxon>Embryophyta</taxon>
        <taxon>Tracheophyta</taxon>
        <taxon>Spermatophyta</taxon>
        <taxon>Magnoliopsida</taxon>
        <taxon>eudicotyledons</taxon>
        <taxon>Gunneridae</taxon>
        <taxon>Pentapetalae</taxon>
        <taxon>rosids</taxon>
        <taxon>fabids</taxon>
        <taxon>Malpighiales</taxon>
        <taxon>Salicaceae</taxon>
        <taxon>Saliceae</taxon>
        <taxon>Populus</taxon>
    </lineage>
</organism>
<accession>A0ACC4B350</accession>
<evidence type="ECO:0000313" key="1">
    <source>
        <dbReference type="EMBL" id="KAL3572824.1"/>
    </source>
</evidence>
<proteinExistence type="predicted"/>
<dbReference type="EMBL" id="RCHU02000014">
    <property type="protein sequence ID" value="KAL3572824.1"/>
    <property type="molecule type" value="Genomic_DNA"/>
</dbReference>